<dbReference type="PANTHER" id="PTHR43775:SF37">
    <property type="entry name" value="SI:DKEY-61P9.11"/>
    <property type="match status" value="1"/>
</dbReference>
<dbReference type="InterPro" id="IPR013968">
    <property type="entry name" value="PKS_KR"/>
</dbReference>
<dbReference type="InterPro" id="IPR020807">
    <property type="entry name" value="PKS_DH"/>
</dbReference>
<keyword evidence="1" id="KW-0596">Phosphopantetheine</keyword>
<feature type="active site" description="Proton donor; for dehydratase activity" evidence="5">
    <location>
        <position position="1109"/>
    </location>
</feature>
<dbReference type="Gene3D" id="1.10.1200.10">
    <property type="entry name" value="ACP-like"/>
    <property type="match status" value="1"/>
</dbReference>
<sequence>MTINNPIANPQDSPPQDGRVAIIGIGCHFPGGVTDPRAFWKLLSSAQDATRDIPEDRWEVKKFHDADRTKIGKTHVSRGGFLTRVDEFDAQFFGISPREAIWLDPQQRLLLRVAFESLEDAGLDLNRLAGTDVGVFMGGFTLDYQLLQNYGVQSRYELQAHSATGMMMTMLSNRISHAFDFTGPSMSVDTACSSSLVAVHLAAQAILRGECHLALAGGVNVMLAPNMTIAESKGGFLSPDGRCKAFDSAADGYGRAEGAGVVVLKPLAQAQADNDPIYAVVLGTAVSQDGRTDGITVPNGAAQQQAIRAAQAVAGIQPAQVQYVEAHGTGTPVGDPIEATAIGSVLAEGRQDDQPIVIGSVKTNIGHLEAAAGVAGLIKTSLALKHRKIPPHLHLHNPNPAVPFERFNLLVPTEELAWPRPENGPRIAGVNSFGFGGTNAHVVLCEAPPSAAPTAAAPGDDGAPTVIPISARTPQALAELGHLMAQRVAGVDEATLRGIGRAAALRRTHHDHRAAVVARAGAEAAERFGSLAAGRAADGLVTGTVAAKEPRVAFVCTGMGPQWWGMGRQLFHSEPVFRAAVERCSDELAKHTGWSLVQELLAAEDASRMGETEVAQPANFAVQVGLAELWKSHGIEPDAVVGHSTGELAAQYLSGVLSFEEAVRVAYHRSRLQQRATGTGRMLAVGLSPETLEKAVSEAGPGVSVAAVNSPSAVTMAGDAAALEKMAAQLETFGVFHKFLQVKVPYHSHLMEPIRDELVAALGELATASATIPLYSTVTGTRIDGAAVDARYWWQNVRATVLFAAAFAEMVDDGYTHFVELGPHSVLAGSMREVLSEQATEGVLLSSMRRGADDQTTFYSALAALHCVGHQISWGDSGPGTGDLVDLPRYPWQMSSYWNESKEAAEDRHYEPVHPLLGQRLNAPHPTWEVEVGPEWLPGVTDHRIQNSSLVPGAALVEMINAAAADTYLDGRYSVHDLRLLQAITLDATNDPRLRTTLRTDDATIEIAGFRALPSGDRTWTVHAAARIKRATINPGAEPIAGPELRDGRHLGGTEFYTALEGSGFQYGPTFRTIAEIDDHDDTITASVSAPDAVANQLGDYRFHPVLLDAALQMPLIRALGRSDEPGTAFLPVEIRSVTIHGRPTATMRATAKVISAGDHEVTCDVSLHDGEGVLLAEITGYTARSLDSAFGGSPERVNQSLYQLEWEAVTPPPDQRPETASWDGKTFAVFVDERGVGDALAEQLTVAGKSVIRVSPASRPSLWVGDDGTIELNPADPGQYLTLAQYLVERDVDHLIHLWATNTTMDPSAGGAKTLDQQVLASASVFELARAMVSVAPDPRWRLWLVSRHGQAVFDTESPSPTQAAIWGTGRVLGHQELPSAWGGLIDIDGADVATDVRDIVTAAVSGIDDHNAFRSGIHYTARLDKVPREGVPFPVELSPEASYLVTGGVGALGLVVARRLADSGARQIILMSRTVLPDRQDWDELDADHPLATAVQRVRTLEDETGCRVETAAVDVADEDALRTWMINRSGAPIEGVVHTAGVVDDALIQQMTTEQFERVLRPKISGTWNLHRIFSTERLRFFTMFSSTGAVIASPGQANYAAGNAFIDALAQLRRAQGLPAVSIGWGPWSIGMVEDLKLAALYRRLGIELITPETGAAVLTRYLIDPDRSHVVVISADWGAARKASPTGELAPLFRRLSGDVDDDRVDSLVAQVLEAPADERLDLVTDVLREVVASVLALDPTAITTTESLNAFGLDSMMALEVRNRLHAVLEVDLPVLDLLHGATICDLADRLARQVGAGSGDAHDAVPVPGDELDDELDDEEITAELERLLAQVSDDEITHLLVDLEPRPASPGARPQMDIVTEDRT</sequence>
<feature type="domain" description="PKS/mFAS DH" evidence="9">
    <location>
        <begin position="914"/>
        <end position="1193"/>
    </location>
</feature>
<feature type="active site" description="Proton acceptor; for dehydratase activity" evidence="5">
    <location>
        <position position="943"/>
    </location>
</feature>
<dbReference type="SUPFAM" id="SSF51735">
    <property type="entry name" value="NAD(P)-binding Rossmann-fold domains"/>
    <property type="match status" value="2"/>
</dbReference>
<dbReference type="InterPro" id="IPR057326">
    <property type="entry name" value="KR_dom"/>
</dbReference>
<dbReference type="Gene3D" id="3.40.47.10">
    <property type="match status" value="1"/>
</dbReference>
<keyword evidence="2" id="KW-0597">Phosphoprotein</keyword>
<dbReference type="InterPro" id="IPR032821">
    <property type="entry name" value="PKS_assoc"/>
</dbReference>
<proteinExistence type="predicted"/>
<dbReference type="EMBL" id="JACBZS010000001">
    <property type="protein sequence ID" value="NYI70506.1"/>
    <property type="molecule type" value="Genomic_DNA"/>
</dbReference>
<dbReference type="PANTHER" id="PTHR43775">
    <property type="entry name" value="FATTY ACID SYNTHASE"/>
    <property type="match status" value="1"/>
</dbReference>
<dbReference type="Pfam" id="PF00109">
    <property type="entry name" value="ketoacyl-synt"/>
    <property type="match status" value="1"/>
</dbReference>
<dbReference type="SMART" id="SM00827">
    <property type="entry name" value="PKS_AT"/>
    <property type="match status" value="1"/>
</dbReference>
<dbReference type="InterPro" id="IPR006162">
    <property type="entry name" value="Ppantetheine_attach_site"/>
</dbReference>
<evidence type="ECO:0000259" key="7">
    <source>
        <dbReference type="PROSITE" id="PS50075"/>
    </source>
</evidence>
<evidence type="ECO:0000259" key="8">
    <source>
        <dbReference type="PROSITE" id="PS52004"/>
    </source>
</evidence>
<accession>A0A7Z0IKG4</accession>
<dbReference type="RefSeq" id="WP_179444456.1">
    <property type="nucleotide sequence ID" value="NZ_JACBZS010000001.1"/>
</dbReference>
<dbReference type="InterPro" id="IPR036291">
    <property type="entry name" value="NAD(P)-bd_dom_sf"/>
</dbReference>
<dbReference type="InterPro" id="IPR016039">
    <property type="entry name" value="Thiolase-like"/>
</dbReference>
<dbReference type="InterPro" id="IPR020841">
    <property type="entry name" value="PKS_Beta-ketoAc_synthase_dom"/>
</dbReference>
<dbReference type="InterPro" id="IPR042104">
    <property type="entry name" value="PKS_dehydratase_sf"/>
</dbReference>
<dbReference type="Pfam" id="PF02801">
    <property type="entry name" value="Ketoacyl-synt_C"/>
    <property type="match status" value="1"/>
</dbReference>
<dbReference type="InterPro" id="IPR018201">
    <property type="entry name" value="Ketoacyl_synth_AS"/>
</dbReference>
<dbReference type="Gene3D" id="3.40.50.720">
    <property type="entry name" value="NAD(P)-binding Rossmann-like Domain"/>
    <property type="match status" value="1"/>
</dbReference>
<dbReference type="SMART" id="SM00822">
    <property type="entry name" value="PKS_KR"/>
    <property type="match status" value="1"/>
</dbReference>
<dbReference type="Pfam" id="PF08659">
    <property type="entry name" value="KR"/>
    <property type="match status" value="1"/>
</dbReference>
<dbReference type="CDD" id="cd08955">
    <property type="entry name" value="KR_2_FAS_SDR_x"/>
    <property type="match status" value="1"/>
</dbReference>
<dbReference type="InterPro" id="IPR049900">
    <property type="entry name" value="PKS_mFAS_DH"/>
</dbReference>
<evidence type="ECO:0000313" key="10">
    <source>
        <dbReference type="EMBL" id="NYI70506.1"/>
    </source>
</evidence>
<evidence type="ECO:0000313" key="11">
    <source>
        <dbReference type="Proteomes" id="UP000527616"/>
    </source>
</evidence>
<comment type="caution">
    <text evidence="10">The sequence shown here is derived from an EMBL/GenBank/DDBJ whole genome shotgun (WGS) entry which is preliminary data.</text>
</comment>
<dbReference type="InterPro" id="IPR001227">
    <property type="entry name" value="Ac_transferase_dom_sf"/>
</dbReference>
<dbReference type="CDD" id="cd00833">
    <property type="entry name" value="PKS"/>
    <property type="match status" value="1"/>
</dbReference>
<dbReference type="InterPro" id="IPR036736">
    <property type="entry name" value="ACP-like_sf"/>
</dbReference>
<dbReference type="FunFam" id="3.40.366.10:FF:000002">
    <property type="entry name" value="Probable polyketide synthase 2"/>
    <property type="match status" value="1"/>
</dbReference>
<evidence type="ECO:0000256" key="3">
    <source>
        <dbReference type="ARBA" id="ARBA00022679"/>
    </source>
</evidence>
<keyword evidence="11" id="KW-1185">Reference proteome</keyword>
<dbReference type="Pfam" id="PF00550">
    <property type="entry name" value="PP-binding"/>
    <property type="match status" value="1"/>
</dbReference>
<dbReference type="InterPro" id="IPR020806">
    <property type="entry name" value="PKS_PP-bd"/>
</dbReference>
<evidence type="ECO:0000256" key="1">
    <source>
        <dbReference type="ARBA" id="ARBA00022450"/>
    </source>
</evidence>
<dbReference type="InterPro" id="IPR014030">
    <property type="entry name" value="Ketoacyl_synth_N"/>
</dbReference>
<dbReference type="Pfam" id="PF14765">
    <property type="entry name" value="PS-DH"/>
    <property type="match status" value="1"/>
</dbReference>
<dbReference type="InterPro" id="IPR049552">
    <property type="entry name" value="PKS_DH_N"/>
</dbReference>
<gene>
    <name evidence="10" type="ORF">GGQ54_001066</name>
</gene>
<keyword evidence="4" id="KW-0012">Acyltransferase</keyword>
<dbReference type="PROSITE" id="PS00606">
    <property type="entry name" value="KS3_1"/>
    <property type="match status" value="1"/>
</dbReference>
<dbReference type="InterPro" id="IPR016035">
    <property type="entry name" value="Acyl_Trfase/lysoPLipase"/>
</dbReference>
<dbReference type="InterPro" id="IPR049551">
    <property type="entry name" value="PKS_DH_C"/>
</dbReference>
<dbReference type="SUPFAM" id="SSF55048">
    <property type="entry name" value="Probable ACP-binding domain of malonyl-CoA ACP transacylase"/>
    <property type="match status" value="1"/>
</dbReference>
<dbReference type="SMART" id="SM00823">
    <property type="entry name" value="PKS_PP"/>
    <property type="match status" value="1"/>
</dbReference>
<dbReference type="GO" id="GO:0004315">
    <property type="term" value="F:3-oxoacyl-[acyl-carrier-protein] synthase activity"/>
    <property type="evidence" value="ECO:0007669"/>
    <property type="project" value="InterPro"/>
</dbReference>
<dbReference type="FunFam" id="3.40.47.10:FF:000019">
    <property type="entry name" value="Polyketide synthase type I"/>
    <property type="match status" value="1"/>
</dbReference>
<dbReference type="Proteomes" id="UP000527616">
    <property type="component" value="Unassembled WGS sequence"/>
</dbReference>
<dbReference type="SUPFAM" id="SSF53901">
    <property type="entry name" value="Thiolase-like"/>
    <property type="match status" value="1"/>
</dbReference>
<dbReference type="Gene3D" id="3.40.366.10">
    <property type="entry name" value="Malonyl-Coenzyme A Acyl Carrier Protein, domain 2"/>
    <property type="match status" value="1"/>
</dbReference>
<dbReference type="Gene3D" id="3.30.70.3290">
    <property type="match status" value="1"/>
</dbReference>
<dbReference type="Pfam" id="PF16197">
    <property type="entry name" value="KAsynt_C_assoc"/>
    <property type="match status" value="1"/>
</dbReference>
<dbReference type="GO" id="GO:0006633">
    <property type="term" value="P:fatty acid biosynthetic process"/>
    <property type="evidence" value="ECO:0007669"/>
    <property type="project" value="InterPro"/>
</dbReference>
<dbReference type="InterPro" id="IPR014043">
    <property type="entry name" value="Acyl_transferase_dom"/>
</dbReference>
<dbReference type="SMART" id="SM00825">
    <property type="entry name" value="PKS_KS"/>
    <property type="match status" value="1"/>
</dbReference>
<protein>
    <submittedName>
        <fullName evidence="10">Acyl transferase domain-containing protein/acyl carrier protein</fullName>
    </submittedName>
</protein>
<organism evidence="10 11">
    <name type="scientific">Naumannella cuiyingiana</name>
    <dbReference type="NCBI Taxonomy" id="1347891"/>
    <lineage>
        <taxon>Bacteria</taxon>
        <taxon>Bacillati</taxon>
        <taxon>Actinomycetota</taxon>
        <taxon>Actinomycetes</taxon>
        <taxon>Propionibacteriales</taxon>
        <taxon>Propionibacteriaceae</taxon>
        <taxon>Naumannella</taxon>
    </lineage>
</organism>
<feature type="domain" description="Ketosynthase family 3 (KS3)" evidence="8">
    <location>
        <begin position="17"/>
        <end position="446"/>
    </location>
</feature>
<dbReference type="PROSITE" id="PS52004">
    <property type="entry name" value="KS3_2"/>
    <property type="match status" value="1"/>
</dbReference>
<dbReference type="SMART" id="SM00826">
    <property type="entry name" value="PKS_DH"/>
    <property type="match status" value="1"/>
</dbReference>
<dbReference type="SUPFAM" id="SSF52151">
    <property type="entry name" value="FabD/lysophospholipase-like"/>
    <property type="match status" value="1"/>
</dbReference>
<feature type="region of interest" description="Disordered" evidence="6">
    <location>
        <begin position="1851"/>
        <end position="1872"/>
    </location>
</feature>
<reference evidence="10 11" key="1">
    <citation type="submission" date="2020-07" db="EMBL/GenBank/DDBJ databases">
        <title>Sequencing the genomes of 1000 actinobacteria strains.</title>
        <authorList>
            <person name="Klenk H.-P."/>
        </authorList>
    </citation>
    <scope>NUCLEOTIDE SEQUENCE [LARGE SCALE GENOMIC DNA]</scope>
    <source>
        <strain evidence="10 11">DSM 103164</strain>
    </source>
</reference>
<dbReference type="GO" id="GO:0031177">
    <property type="term" value="F:phosphopantetheine binding"/>
    <property type="evidence" value="ECO:0007669"/>
    <property type="project" value="InterPro"/>
</dbReference>
<dbReference type="PROSITE" id="PS52019">
    <property type="entry name" value="PKS_MFAS_DH"/>
    <property type="match status" value="1"/>
</dbReference>
<name>A0A7Z0IKG4_9ACTN</name>
<dbReference type="InterPro" id="IPR009081">
    <property type="entry name" value="PP-bd_ACP"/>
</dbReference>
<dbReference type="InterPro" id="IPR050091">
    <property type="entry name" value="PKS_NRPS_Biosynth_Enz"/>
</dbReference>
<evidence type="ECO:0000256" key="5">
    <source>
        <dbReference type="PROSITE-ProRule" id="PRU01363"/>
    </source>
</evidence>
<evidence type="ECO:0000256" key="4">
    <source>
        <dbReference type="ARBA" id="ARBA00023315"/>
    </source>
</evidence>
<keyword evidence="3 10" id="KW-0808">Transferase</keyword>
<dbReference type="InterPro" id="IPR016036">
    <property type="entry name" value="Malonyl_transacylase_ACP-bd"/>
</dbReference>
<dbReference type="InterPro" id="IPR014031">
    <property type="entry name" value="Ketoacyl_synth_C"/>
</dbReference>
<evidence type="ECO:0000259" key="9">
    <source>
        <dbReference type="PROSITE" id="PS52019"/>
    </source>
</evidence>
<feature type="domain" description="Carrier" evidence="7">
    <location>
        <begin position="1727"/>
        <end position="1801"/>
    </location>
</feature>
<dbReference type="Pfam" id="PF00698">
    <property type="entry name" value="Acyl_transf_1"/>
    <property type="match status" value="1"/>
</dbReference>
<dbReference type="PROSITE" id="PS50075">
    <property type="entry name" value="CARRIER"/>
    <property type="match status" value="1"/>
</dbReference>
<dbReference type="SUPFAM" id="SSF47336">
    <property type="entry name" value="ACP-like"/>
    <property type="match status" value="1"/>
</dbReference>
<feature type="region of interest" description="N-terminal hotdog fold" evidence="5">
    <location>
        <begin position="914"/>
        <end position="1035"/>
    </location>
</feature>
<feature type="region of interest" description="C-terminal hotdog fold" evidence="5">
    <location>
        <begin position="1048"/>
        <end position="1193"/>
    </location>
</feature>
<dbReference type="Pfam" id="PF21089">
    <property type="entry name" value="PKS_DH_N"/>
    <property type="match status" value="1"/>
</dbReference>
<evidence type="ECO:0000256" key="6">
    <source>
        <dbReference type="SAM" id="MobiDB-lite"/>
    </source>
</evidence>
<dbReference type="GO" id="GO:0004312">
    <property type="term" value="F:fatty acid synthase activity"/>
    <property type="evidence" value="ECO:0007669"/>
    <property type="project" value="TreeGrafter"/>
</dbReference>
<dbReference type="PROSITE" id="PS00012">
    <property type="entry name" value="PHOSPHOPANTETHEINE"/>
    <property type="match status" value="1"/>
</dbReference>
<evidence type="ECO:0000256" key="2">
    <source>
        <dbReference type="ARBA" id="ARBA00022553"/>
    </source>
</evidence>
<dbReference type="Gene3D" id="3.10.129.110">
    <property type="entry name" value="Polyketide synthase dehydratase"/>
    <property type="match status" value="1"/>
</dbReference>